<gene>
    <name evidence="1" type="ORF">GLOIN_2v1779100</name>
</gene>
<evidence type="ECO:0000313" key="1">
    <source>
        <dbReference type="EMBL" id="POG67721.1"/>
    </source>
</evidence>
<dbReference type="AlphaFoldDB" id="A0A2P4PQQ8"/>
<organism evidence="1 2">
    <name type="scientific">Rhizophagus irregularis (strain DAOM 181602 / DAOM 197198 / MUCL 43194)</name>
    <name type="common">Arbuscular mycorrhizal fungus</name>
    <name type="synonym">Glomus intraradices</name>
    <dbReference type="NCBI Taxonomy" id="747089"/>
    <lineage>
        <taxon>Eukaryota</taxon>
        <taxon>Fungi</taxon>
        <taxon>Fungi incertae sedis</taxon>
        <taxon>Mucoromycota</taxon>
        <taxon>Glomeromycotina</taxon>
        <taxon>Glomeromycetes</taxon>
        <taxon>Glomerales</taxon>
        <taxon>Glomeraceae</taxon>
        <taxon>Rhizophagus</taxon>
    </lineage>
</organism>
<sequence>MHPFNQPTNFWYQVPIGSDVELAQIPCNDDSRHDLLLSCKVEGYINIYVRSQLKRHELEKAGLISIEFAELCQAYDEELNVSEHLASRKDKYYKSASYTIVDNDDNDQIDVKLKVGYVIDVLEDL</sequence>
<name>A0A2P4PQQ8_RHIID</name>
<evidence type="ECO:0000313" key="2">
    <source>
        <dbReference type="Proteomes" id="UP000018888"/>
    </source>
</evidence>
<reference evidence="1 2" key="2">
    <citation type="journal article" date="2018" name="New Phytol.">
        <title>High intraspecific genome diversity in the model arbuscular mycorrhizal symbiont Rhizophagus irregularis.</title>
        <authorList>
            <person name="Chen E.C.H."/>
            <person name="Morin E."/>
            <person name="Beaudet D."/>
            <person name="Noel J."/>
            <person name="Yildirir G."/>
            <person name="Ndikumana S."/>
            <person name="Charron P."/>
            <person name="St-Onge C."/>
            <person name="Giorgi J."/>
            <person name="Kruger M."/>
            <person name="Marton T."/>
            <person name="Ropars J."/>
            <person name="Grigoriev I.V."/>
            <person name="Hainaut M."/>
            <person name="Henrissat B."/>
            <person name="Roux C."/>
            <person name="Martin F."/>
            <person name="Corradi N."/>
        </authorList>
    </citation>
    <scope>NUCLEOTIDE SEQUENCE [LARGE SCALE GENOMIC DNA]</scope>
    <source>
        <strain evidence="1 2">DAOM 197198</strain>
    </source>
</reference>
<dbReference type="VEuPathDB" id="FungiDB:RhiirFUN_001831"/>
<dbReference type="Proteomes" id="UP000018888">
    <property type="component" value="Unassembled WGS sequence"/>
</dbReference>
<reference evidence="1 2" key="1">
    <citation type="journal article" date="2013" name="Proc. Natl. Acad. Sci. U.S.A.">
        <title>Genome of an arbuscular mycorrhizal fungus provides insight into the oldest plant symbiosis.</title>
        <authorList>
            <person name="Tisserant E."/>
            <person name="Malbreil M."/>
            <person name="Kuo A."/>
            <person name="Kohler A."/>
            <person name="Symeonidi A."/>
            <person name="Balestrini R."/>
            <person name="Charron P."/>
            <person name="Duensing N."/>
            <person name="Frei Dit Frey N."/>
            <person name="Gianinazzi-Pearson V."/>
            <person name="Gilbert L.B."/>
            <person name="Handa Y."/>
            <person name="Herr J.R."/>
            <person name="Hijri M."/>
            <person name="Koul R."/>
            <person name="Kawaguchi M."/>
            <person name="Krajinski F."/>
            <person name="Lammers P.J."/>
            <person name="Masclaux F.G."/>
            <person name="Murat C."/>
            <person name="Morin E."/>
            <person name="Ndikumana S."/>
            <person name="Pagni M."/>
            <person name="Petitpierre D."/>
            <person name="Requena N."/>
            <person name="Rosikiewicz P."/>
            <person name="Riley R."/>
            <person name="Saito K."/>
            <person name="San Clemente H."/>
            <person name="Shapiro H."/>
            <person name="van Tuinen D."/>
            <person name="Becard G."/>
            <person name="Bonfante P."/>
            <person name="Paszkowski U."/>
            <person name="Shachar-Hill Y.Y."/>
            <person name="Tuskan G.A."/>
            <person name="Young P.W."/>
            <person name="Sanders I.R."/>
            <person name="Henrissat B."/>
            <person name="Rensing S.A."/>
            <person name="Grigoriev I.V."/>
            <person name="Corradi N."/>
            <person name="Roux C."/>
            <person name="Martin F."/>
        </authorList>
    </citation>
    <scope>NUCLEOTIDE SEQUENCE [LARGE SCALE GENOMIC DNA]</scope>
    <source>
        <strain evidence="1 2">DAOM 197198</strain>
    </source>
</reference>
<protein>
    <submittedName>
        <fullName evidence="1">Uncharacterized protein</fullName>
    </submittedName>
</protein>
<accession>A0A2P4PQQ8</accession>
<proteinExistence type="predicted"/>
<dbReference type="EMBL" id="AUPC02000166">
    <property type="protein sequence ID" value="POG67721.1"/>
    <property type="molecule type" value="Genomic_DNA"/>
</dbReference>
<comment type="caution">
    <text evidence="1">The sequence shown here is derived from an EMBL/GenBank/DDBJ whole genome shotgun (WGS) entry which is preliminary data.</text>
</comment>
<keyword evidence="2" id="KW-1185">Reference proteome</keyword>